<gene>
    <name evidence="9" type="primary">trpA</name>
    <name evidence="11" type="ORF">J4203_05200</name>
</gene>
<comment type="similarity">
    <text evidence="9 10">Belongs to the TrpA family.</text>
</comment>
<dbReference type="GO" id="GO:0004834">
    <property type="term" value="F:tryptophan synthase activity"/>
    <property type="evidence" value="ECO:0007669"/>
    <property type="project" value="UniProtKB-UniRule"/>
</dbReference>
<dbReference type="InterPro" id="IPR018204">
    <property type="entry name" value="Trp_synthase_alpha_AS"/>
</dbReference>
<dbReference type="SUPFAM" id="SSF51366">
    <property type="entry name" value="Ribulose-phoshate binding barrel"/>
    <property type="match status" value="1"/>
</dbReference>
<evidence type="ECO:0000256" key="9">
    <source>
        <dbReference type="HAMAP-Rule" id="MF_00131"/>
    </source>
</evidence>
<comment type="caution">
    <text evidence="11">The sequence shown here is derived from an EMBL/GenBank/DDBJ whole genome shotgun (WGS) entry which is preliminary data.</text>
</comment>
<reference evidence="11" key="2">
    <citation type="submission" date="2021-05" db="EMBL/GenBank/DDBJ databases">
        <title>Protein family content uncovers lineage relationships and bacterial pathway maintenance mechanisms in DPANN archaea.</title>
        <authorList>
            <person name="Castelle C.J."/>
            <person name="Meheust R."/>
            <person name="Jaffe A.L."/>
            <person name="Seitz K."/>
            <person name="Gong X."/>
            <person name="Baker B.J."/>
            <person name="Banfield J.F."/>
        </authorList>
    </citation>
    <scope>NUCLEOTIDE SEQUENCE</scope>
    <source>
        <strain evidence="11">RIFCSPLOWO2_01_FULL_58_19</strain>
    </source>
</reference>
<dbReference type="InterPro" id="IPR013785">
    <property type="entry name" value="Aldolase_TIM"/>
</dbReference>
<dbReference type="GO" id="GO:0005829">
    <property type="term" value="C:cytosol"/>
    <property type="evidence" value="ECO:0007669"/>
    <property type="project" value="TreeGrafter"/>
</dbReference>
<dbReference type="EC" id="4.2.1.20" evidence="9"/>
<reference evidence="11" key="1">
    <citation type="submission" date="2021-03" db="EMBL/GenBank/DDBJ databases">
        <authorList>
            <person name="Jaffe A."/>
        </authorList>
    </citation>
    <scope>NUCLEOTIDE SEQUENCE</scope>
    <source>
        <strain evidence="11">RIFCSPLOWO2_01_FULL_58_19</strain>
    </source>
</reference>
<evidence type="ECO:0000256" key="3">
    <source>
        <dbReference type="ARBA" id="ARBA00011270"/>
    </source>
</evidence>
<keyword evidence="4 9" id="KW-0028">Amino-acid biosynthesis</keyword>
<keyword evidence="6 9" id="KW-0057">Aromatic amino acid biosynthesis</keyword>
<evidence type="ECO:0000256" key="10">
    <source>
        <dbReference type="RuleBase" id="RU003662"/>
    </source>
</evidence>
<sequence length="270" mass="28456">MTPASIGQTLARLRAEKKRAFLPFLVAGHPSYEESMRLALAVADHADVLELGLPFSDPIADGKTIQKASSLAIKRGMDTETYFGFVSEFTRKTRGQVPVLCMTYYNLVHRLGVHAFTGRAAASGVSGLIVVDLPLEESTALQRACALNGLDLVLLVSPSTPPARARKIAEASRGFVYLVSSVGVTGAKKKVSRQALRLIRRVKKTCKGKPLCVGFGVSNAGQAATLARAGADGVIVGSALIDKVGEKNFSASLARVRALAASISGGLKHV</sequence>
<name>A0A8T4LK56_9ARCH</name>
<evidence type="ECO:0000256" key="4">
    <source>
        <dbReference type="ARBA" id="ARBA00022605"/>
    </source>
</evidence>
<dbReference type="EMBL" id="JAGVWE010000004">
    <property type="protein sequence ID" value="MBS3063246.1"/>
    <property type="molecule type" value="Genomic_DNA"/>
</dbReference>
<dbReference type="InterPro" id="IPR011060">
    <property type="entry name" value="RibuloseP-bd_barrel"/>
</dbReference>
<dbReference type="HAMAP" id="MF_00131">
    <property type="entry name" value="Trp_synth_alpha"/>
    <property type="match status" value="1"/>
</dbReference>
<keyword evidence="5 9" id="KW-0822">Tryptophan biosynthesis</keyword>
<evidence type="ECO:0000256" key="2">
    <source>
        <dbReference type="ARBA" id="ARBA00004733"/>
    </source>
</evidence>
<comment type="subunit">
    <text evidence="3 9">Tetramer of two alpha and two beta chains.</text>
</comment>
<dbReference type="PANTHER" id="PTHR43406">
    <property type="entry name" value="TRYPTOPHAN SYNTHASE, ALPHA CHAIN"/>
    <property type="match status" value="1"/>
</dbReference>
<dbReference type="NCBIfam" id="TIGR00262">
    <property type="entry name" value="trpA"/>
    <property type="match status" value="1"/>
</dbReference>
<keyword evidence="7 9" id="KW-0456">Lyase</keyword>
<proteinExistence type="inferred from homology"/>
<evidence type="ECO:0000256" key="1">
    <source>
        <dbReference type="ARBA" id="ARBA00003365"/>
    </source>
</evidence>
<evidence type="ECO:0000256" key="5">
    <source>
        <dbReference type="ARBA" id="ARBA00022822"/>
    </source>
</evidence>
<dbReference type="AlphaFoldDB" id="A0A8T4LK56"/>
<dbReference type="PROSITE" id="PS00167">
    <property type="entry name" value="TRP_SYNTHASE_ALPHA"/>
    <property type="match status" value="1"/>
</dbReference>
<dbReference type="Proteomes" id="UP000678237">
    <property type="component" value="Unassembled WGS sequence"/>
</dbReference>
<feature type="active site" description="Proton acceptor" evidence="9">
    <location>
        <position position="61"/>
    </location>
</feature>
<dbReference type="Pfam" id="PF00290">
    <property type="entry name" value="Trp_syntA"/>
    <property type="match status" value="1"/>
</dbReference>
<dbReference type="Gene3D" id="3.20.20.70">
    <property type="entry name" value="Aldolase class I"/>
    <property type="match status" value="1"/>
</dbReference>
<feature type="active site" description="Proton acceptor" evidence="9">
    <location>
        <position position="50"/>
    </location>
</feature>
<evidence type="ECO:0000313" key="11">
    <source>
        <dbReference type="EMBL" id="MBS3063246.1"/>
    </source>
</evidence>
<evidence type="ECO:0000256" key="7">
    <source>
        <dbReference type="ARBA" id="ARBA00023239"/>
    </source>
</evidence>
<comment type="function">
    <text evidence="1 9">The alpha subunit is responsible for the aldol cleavage of indoleglycerol phosphate to indole and glyceraldehyde 3-phosphate.</text>
</comment>
<dbReference type="FunFam" id="3.20.20.70:FF:000037">
    <property type="entry name" value="Tryptophan synthase alpha chain"/>
    <property type="match status" value="1"/>
</dbReference>
<organism evidence="11 12">
    <name type="scientific">Candidatus Iainarchaeum sp</name>
    <dbReference type="NCBI Taxonomy" id="3101447"/>
    <lineage>
        <taxon>Archaea</taxon>
        <taxon>Candidatus Iainarchaeota</taxon>
        <taxon>Candidatus Iainarchaeia</taxon>
        <taxon>Candidatus Iainarchaeales</taxon>
        <taxon>Candidatus Iainarchaeaceae</taxon>
        <taxon>Candidatus Iainarchaeum</taxon>
    </lineage>
</organism>
<dbReference type="PANTHER" id="PTHR43406:SF1">
    <property type="entry name" value="TRYPTOPHAN SYNTHASE ALPHA CHAIN, CHLOROPLASTIC"/>
    <property type="match status" value="1"/>
</dbReference>
<dbReference type="CDD" id="cd04724">
    <property type="entry name" value="Tryptophan_synthase_alpha"/>
    <property type="match status" value="1"/>
</dbReference>
<dbReference type="InterPro" id="IPR002028">
    <property type="entry name" value="Trp_synthase_suA"/>
</dbReference>
<comment type="pathway">
    <text evidence="2 9">Amino-acid biosynthesis; L-tryptophan biosynthesis; L-tryptophan from chorismate: step 5/5.</text>
</comment>
<protein>
    <recommendedName>
        <fullName evidence="9">Tryptophan synthase alpha chain</fullName>
        <ecNumber evidence="9">4.2.1.20</ecNumber>
    </recommendedName>
</protein>
<comment type="catalytic activity">
    <reaction evidence="8 9">
        <text>(1S,2R)-1-C-(indol-3-yl)glycerol 3-phosphate + L-serine = D-glyceraldehyde 3-phosphate + L-tryptophan + H2O</text>
        <dbReference type="Rhea" id="RHEA:10532"/>
        <dbReference type="ChEBI" id="CHEBI:15377"/>
        <dbReference type="ChEBI" id="CHEBI:33384"/>
        <dbReference type="ChEBI" id="CHEBI:57912"/>
        <dbReference type="ChEBI" id="CHEBI:58866"/>
        <dbReference type="ChEBI" id="CHEBI:59776"/>
        <dbReference type="EC" id="4.2.1.20"/>
    </reaction>
</comment>
<evidence type="ECO:0000313" key="12">
    <source>
        <dbReference type="Proteomes" id="UP000678237"/>
    </source>
</evidence>
<evidence type="ECO:0000256" key="8">
    <source>
        <dbReference type="ARBA" id="ARBA00049047"/>
    </source>
</evidence>
<accession>A0A8T4LK56</accession>
<evidence type="ECO:0000256" key="6">
    <source>
        <dbReference type="ARBA" id="ARBA00023141"/>
    </source>
</evidence>